<dbReference type="Pfam" id="PF05043">
    <property type="entry name" value="Mga"/>
    <property type="match status" value="1"/>
</dbReference>
<sequence length="491" mass="57287">MRHALSSTKNRQINIIQILRTANNYVSIKQLAESVNAVPKTVVSDCLEIEDQWGDIVQIEKSASGEFRLSEKDNHSVHEIFSAILKESPTFQLLELLFFQPGKLRTDLEKELFLSSSSLYRRIVKLNEGLGERGLQIDRNQLRLIGHDERQLRIFMASYFTEVYDVYDWPFPLNQAAIVKAANYLNESFNLNLTFIQKTEFSFLLAVSLIRQEQGFFSHQKRTMYTKNHLEFYQPSVTRGLAHLDLHQSKHDQCDLIQTIFWPNLAWDNQEEEDRITRLCDATITTIIEALGITISHQSRIECVDLLKMIYTSYKVYPYEKHVAYNRELYNSLTIQRDFMVFNKVLMKTLKTLEAKVHFPWYSLYYHSILFELFIYWNDLPEKLATLRQPVKVEVCSDLGIKHAQLLAHYFKNNYPGKISLDIQAEKVYANVAQESLISDLYITNFSTPIIPEKKLFVIEDVPSTKSLSALSKRIEDHRMNNLIGQLSYLN</sequence>
<dbReference type="InterPro" id="IPR050661">
    <property type="entry name" value="BglG_antiterminators"/>
</dbReference>
<dbReference type="Proteomes" id="UP001265301">
    <property type="component" value="Unassembled WGS sequence"/>
</dbReference>
<evidence type="ECO:0000259" key="3">
    <source>
        <dbReference type="Pfam" id="PF05043"/>
    </source>
</evidence>
<dbReference type="InterPro" id="IPR007737">
    <property type="entry name" value="Mga_HTH"/>
</dbReference>
<name>A0ABU3FPG5_9ENTE</name>
<dbReference type="Gene3D" id="1.10.10.10">
    <property type="entry name" value="Winged helix-like DNA-binding domain superfamily/Winged helix DNA-binding domain"/>
    <property type="match status" value="1"/>
</dbReference>
<keyword evidence="1" id="KW-0805">Transcription regulation</keyword>
<dbReference type="RefSeq" id="WP_311818816.1">
    <property type="nucleotide sequence ID" value="NZ_JARQBN010000006.1"/>
</dbReference>
<keyword evidence="2" id="KW-0804">Transcription</keyword>
<protein>
    <submittedName>
        <fullName evidence="4">Helix-turn-helix domain-containing protein</fullName>
    </submittedName>
</protein>
<gene>
    <name evidence="4" type="ORF">P7H59_04885</name>
</gene>
<accession>A0ABU3FPG5</accession>
<evidence type="ECO:0000256" key="2">
    <source>
        <dbReference type="ARBA" id="ARBA00023163"/>
    </source>
</evidence>
<dbReference type="InterPro" id="IPR036388">
    <property type="entry name" value="WH-like_DNA-bd_sf"/>
</dbReference>
<organism evidence="4 5">
    <name type="scientific">Enterococcus viikkiensis</name>
    <dbReference type="NCBI Taxonomy" id="930854"/>
    <lineage>
        <taxon>Bacteria</taxon>
        <taxon>Bacillati</taxon>
        <taxon>Bacillota</taxon>
        <taxon>Bacilli</taxon>
        <taxon>Lactobacillales</taxon>
        <taxon>Enterococcaceae</taxon>
        <taxon>Enterococcus</taxon>
    </lineage>
</organism>
<proteinExistence type="predicted"/>
<keyword evidence="5" id="KW-1185">Reference proteome</keyword>
<feature type="domain" description="Mga helix-turn-helix" evidence="3">
    <location>
        <begin position="74"/>
        <end position="160"/>
    </location>
</feature>
<evidence type="ECO:0000313" key="4">
    <source>
        <dbReference type="EMBL" id="MDT2827791.1"/>
    </source>
</evidence>
<evidence type="ECO:0000313" key="5">
    <source>
        <dbReference type="Proteomes" id="UP001265301"/>
    </source>
</evidence>
<reference evidence="4 5" key="1">
    <citation type="submission" date="2023-03" db="EMBL/GenBank/DDBJ databases">
        <authorList>
            <person name="Shen W."/>
            <person name="Cai J."/>
        </authorList>
    </citation>
    <scope>NUCLEOTIDE SEQUENCE [LARGE SCALE GENOMIC DNA]</scope>
    <source>
        <strain evidence="4 5">B101</strain>
    </source>
</reference>
<dbReference type="EMBL" id="JARQBN010000006">
    <property type="protein sequence ID" value="MDT2827791.1"/>
    <property type="molecule type" value="Genomic_DNA"/>
</dbReference>
<evidence type="ECO:0000256" key="1">
    <source>
        <dbReference type="ARBA" id="ARBA00023015"/>
    </source>
</evidence>
<dbReference type="PANTHER" id="PTHR30185:SF18">
    <property type="entry name" value="TRANSCRIPTIONAL REGULATOR MTLR"/>
    <property type="match status" value="1"/>
</dbReference>
<dbReference type="PANTHER" id="PTHR30185">
    <property type="entry name" value="CRYPTIC BETA-GLUCOSIDE BGL OPERON ANTITERMINATOR"/>
    <property type="match status" value="1"/>
</dbReference>
<comment type="caution">
    <text evidence="4">The sequence shown here is derived from an EMBL/GenBank/DDBJ whole genome shotgun (WGS) entry which is preliminary data.</text>
</comment>